<dbReference type="GO" id="GO:0009523">
    <property type="term" value="C:photosystem II"/>
    <property type="evidence" value="ECO:0007669"/>
    <property type="project" value="UniProtKB-KW"/>
</dbReference>
<evidence type="ECO:0000256" key="1">
    <source>
        <dbReference type="ARBA" id="ARBA00004474"/>
    </source>
</evidence>
<dbReference type="CDD" id="cd05243">
    <property type="entry name" value="SDR_a5"/>
    <property type="match status" value="1"/>
</dbReference>
<protein>
    <recommendedName>
        <fullName evidence="6">NmrA-like domain-containing protein</fullName>
    </recommendedName>
</protein>
<evidence type="ECO:0000256" key="5">
    <source>
        <dbReference type="SAM" id="SignalP"/>
    </source>
</evidence>
<dbReference type="GO" id="GO:0009536">
    <property type="term" value="C:plastid"/>
    <property type="evidence" value="ECO:0007669"/>
    <property type="project" value="UniProtKB-SubCell"/>
</dbReference>
<feature type="domain" description="NmrA-like" evidence="6">
    <location>
        <begin position="62"/>
        <end position="305"/>
    </location>
</feature>
<keyword evidence="5" id="KW-0732">Signal</keyword>
<reference evidence="7" key="1">
    <citation type="submission" date="2014-11" db="EMBL/GenBank/DDBJ databases">
        <authorList>
            <person name="Otto D Thomas"/>
            <person name="Naeem Raeece"/>
        </authorList>
    </citation>
    <scope>NUCLEOTIDE SEQUENCE</scope>
</reference>
<evidence type="ECO:0000256" key="2">
    <source>
        <dbReference type="ARBA" id="ARBA00022531"/>
    </source>
</evidence>
<dbReference type="VEuPathDB" id="CryptoDB:Cvel_7081"/>
<evidence type="ECO:0000256" key="3">
    <source>
        <dbReference type="ARBA" id="ARBA00022640"/>
    </source>
</evidence>
<dbReference type="GO" id="GO:0015979">
    <property type="term" value="P:photosynthesis"/>
    <property type="evidence" value="ECO:0007669"/>
    <property type="project" value="UniProtKB-KW"/>
</dbReference>
<comment type="subcellular location">
    <subcellularLocation>
        <location evidence="1">Plastid</location>
    </subcellularLocation>
</comment>
<dbReference type="Pfam" id="PF05368">
    <property type="entry name" value="NmrA"/>
    <property type="match status" value="1"/>
</dbReference>
<dbReference type="PANTHER" id="PTHR47128">
    <property type="match status" value="1"/>
</dbReference>
<keyword evidence="2" id="KW-0602">Photosynthesis</keyword>
<keyword evidence="4" id="KW-0604">Photosystem II</keyword>
<evidence type="ECO:0000256" key="4">
    <source>
        <dbReference type="ARBA" id="ARBA00023276"/>
    </source>
</evidence>
<feature type="chain" id="PRO_5005191630" description="NmrA-like domain-containing protein" evidence="5">
    <location>
        <begin position="24"/>
        <end position="372"/>
    </location>
</feature>
<sequence length="372" mass="41149">MLATAVRWIFLAACLQLVHPVTAFLRGALLSRQGGGLEVRSRSRTPVEGSRSCMRMAIVNQGKLLVLGGTGTLGRVVVRQAIDRGYDVKCMLRMPRMGDFLKDWGAEIVYGDLEKPFSICTPLEDVTAVIDCACTRPEELDKQVKIDWEGKFAFLQACAEAGIDQYVMFSFPDAEKFAQASSVVRLKAALEEALKDSDIPYTIFRTPGFYNGVYNEIMLPMMNFETVWAPPRDAKEKGVPYIYEEDAARMALRALEVPAAKRKILDLVGPEPISTKYVFDVCDEVLGEVSKNAKVNTVSPTTLKAAETAARLFRWGGAFARQVEFSGTKEIDKSPKEACELLGIKESSLETCSSYLEKLAGRQGLQKKTLTV</sequence>
<dbReference type="AlphaFoldDB" id="A0A0G4HJ50"/>
<dbReference type="InterPro" id="IPR044256">
    <property type="entry name" value="HCF244-like"/>
</dbReference>
<accession>A0A0G4HJ50</accession>
<evidence type="ECO:0000259" key="6">
    <source>
        <dbReference type="Pfam" id="PF05368"/>
    </source>
</evidence>
<dbReference type="PANTHER" id="PTHR47128:SF2">
    <property type="entry name" value="PROTEIN HIGH CHLOROPHYLL FLUORESCENCE PHENOTYPE 244, CHLOROPLASTIC"/>
    <property type="match status" value="1"/>
</dbReference>
<gene>
    <name evidence="7" type="ORF">Cvel_7081</name>
</gene>
<dbReference type="Gene3D" id="3.40.50.720">
    <property type="entry name" value="NAD(P)-binding Rossmann-like Domain"/>
    <property type="match status" value="1"/>
</dbReference>
<dbReference type="SUPFAM" id="SSF51735">
    <property type="entry name" value="NAD(P)-binding Rossmann-fold domains"/>
    <property type="match status" value="1"/>
</dbReference>
<proteinExistence type="predicted"/>
<feature type="signal peptide" evidence="5">
    <location>
        <begin position="1"/>
        <end position="23"/>
    </location>
</feature>
<evidence type="ECO:0000313" key="7">
    <source>
        <dbReference type="EMBL" id="CEM44206.1"/>
    </source>
</evidence>
<organism evidence="7">
    <name type="scientific">Chromera velia CCMP2878</name>
    <dbReference type="NCBI Taxonomy" id="1169474"/>
    <lineage>
        <taxon>Eukaryota</taxon>
        <taxon>Sar</taxon>
        <taxon>Alveolata</taxon>
        <taxon>Colpodellida</taxon>
        <taxon>Chromeraceae</taxon>
        <taxon>Chromera</taxon>
    </lineage>
</organism>
<name>A0A0G4HJ50_9ALVE</name>
<keyword evidence="3" id="KW-0934">Plastid</keyword>
<dbReference type="EMBL" id="CDMZ01002868">
    <property type="protein sequence ID" value="CEM44206.1"/>
    <property type="molecule type" value="Genomic_DNA"/>
</dbReference>
<dbReference type="InterPro" id="IPR036291">
    <property type="entry name" value="NAD(P)-bd_dom_sf"/>
</dbReference>
<dbReference type="InterPro" id="IPR008030">
    <property type="entry name" value="NmrA-like"/>
</dbReference>